<reference evidence="1 2" key="1">
    <citation type="journal article" date="2024" name="Commun. Biol.">
        <title>Comparative genomic analysis of thermophilic fungi reveals convergent evolutionary adaptations and gene losses.</title>
        <authorList>
            <person name="Steindorff A.S."/>
            <person name="Aguilar-Pontes M.V."/>
            <person name="Robinson A.J."/>
            <person name="Andreopoulos B."/>
            <person name="LaButti K."/>
            <person name="Kuo A."/>
            <person name="Mondo S."/>
            <person name="Riley R."/>
            <person name="Otillar R."/>
            <person name="Haridas S."/>
            <person name="Lipzen A."/>
            <person name="Grimwood J."/>
            <person name="Schmutz J."/>
            <person name="Clum A."/>
            <person name="Reid I.D."/>
            <person name="Moisan M.C."/>
            <person name="Butler G."/>
            <person name="Nguyen T.T.M."/>
            <person name="Dewar K."/>
            <person name="Conant G."/>
            <person name="Drula E."/>
            <person name="Henrissat B."/>
            <person name="Hansel C."/>
            <person name="Singer S."/>
            <person name="Hutchinson M.I."/>
            <person name="de Vries R.P."/>
            <person name="Natvig D.O."/>
            <person name="Powell A.J."/>
            <person name="Tsang A."/>
            <person name="Grigoriev I.V."/>
        </authorList>
    </citation>
    <scope>NUCLEOTIDE SEQUENCE [LARGE SCALE GENOMIC DNA]</scope>
    <source>
        <strain evidence="1 2">CBS 494.80</strain>
    </source>
</reference>
<gene>
    <name evidence="1" type="ORF">VTL71DRAFT_9535</name>
</gene>
<name>A0ABR4BS80_9HELO</name>
<comment type="caution">
    <text evidence="1">The sequence shown here is derived from an EMBL/GenBank/DDBJ whole genome shotgun (WGS) entry which is preliminary data.</text>
</comment>
<keyword evidence="2" id="KW-1185">Reference proteome</keyword>
<dbReference type="EMBL" id="JAZHXI010000022">
    <property type="protein sequence ID" value="KAL2060504.1"/>
    <property type="molecule type" value="Genomic_DNA"/>
</dbReference>
<accession>A0ABR4BS80</accession>
<protein>
    <submittedName>
        <fullName evidence="1">Uncharacterized protein</fullName>
    </submittedName>
</protein>
<proteinExistence type="predicted"/>
<organism evidence="1 2">
    <name type="scientific">Oculimacula yallundae</name>
    <dbReference type="NCBI Taxonomy" id="86028"/>
    <lineage>
        <taxon>Eukaryota</taxon>
        <taxon>Fungi</taxon>
        <taxon>Dikarya</taxon>
        <taxon>Ascomycota</taxon>
        <taxon>Pezizomycotina</taxon>
        <taxon>Leotiomycetes</taxon>
        <taxon>Helotiales</taxon>
        <taxon>Ploettnerulaceae</taxon>
        <taxon>Oculimacula</taxon>
    </lineage>
</organism>
<evidence type="ECO:0000313" key="2">
    <source>
        <dbReference type="Proteomes" id="UP001595075"/>
    </source>
</evidence>
<evidence type="ECO:0000313" key="1">
    <source>
        <dbReference type="EMBL" id="KAL2060504.1"/>
    </source>
</evidence>
<dbReference type="Proteomes" id="UP001595075">
    <property type="component" value="Unassembled WGS sequence"/>
</dbReference>
<sequence>MDQQRPYYRLPSEREDAPLSSFQSAAAVCTCNSTSLQSSSVIYSTGDAVTVEEVLQQHESVTAVLGKLATCKHCCSDCFTILDTLKTVDHLLSMFQAAQVAFGNPFAPSATSLYPPNYNQTPAISHATEAVSHTCQKSRVCYGRLTLDEAESTLVVKKIIRESLSKLYALVKSFQRRIWEEGKSQRYGQSREARDKLDELDFRFFRFGIELLRGHESTWHAGDGGTGQGYLKGTRRIVVLLVSPPLSRG</sequence>